<dbReference type="CDD" id="cd04371">
    <property type="entry name" value="DEP"/>
    <property type="match status" value="1"/>
</dbReference>
<dbReference type="KEGG" id="acan:ACA1_077980"/>
<keyword evidence="4" id="KW-1185">Reference proteome</keyword>
<feature type="region of interest" description="Disordered" evidence="1">
    <location>
        <begin position="123"/>
        <end position="307"/>
    </location>
</feature>
<dbReference type="Pfam" id="PF04784">
    <property type="entry name" value="DUF547"/>
    <property type="match status" value="1"/>
</dbReference>
<evidence type="ECO:0000313" key="4">
    <source>
        <dbReference type="Proteomes" id="UP000011083"/>
    </source>
</evidence>
<feature type="compositionally biased region" description="Polar residues" evidence="1">
    <location>
        <begin position="482"/>
        <end position="491"/>
    </location>
</feature>
<dbReference type="RefSeq" id="XP_004336580.1">
    <property type="nucleotide sequence ID" value="XM_004336532.1"/>
</dbReference>
<feature type="domain" description="DEP" evidence="2">
    <location>
        <begin position="1103"/>
        <end position="1178"/>
    </location>
</feature>
<dbReference type="PROSITE" id="PS50186">
    <property type="entry name" value="DEP"/>
    <property type="match status" value="1"/>
</dbReference>
<feature type="compositionally biased region" description="Low complexity" evidence="1">
    <location>
        <begin position="257"/>
        <end position="273"/>
    </location>
</feature>
<evidence type="ECO:0000313" key="3">
    <source>
        <dbReference type="EMBL" id="ELR14567.1"/>
    </source>
</evidence>
<reference evidence="3 4" key="1">
    <citation type="journal article" date="2013" name="Genome Biol.">
        <title>Genome of Acanthamoeba castellanii highlights extensive lateral gene transfer and early evolution of tyrosine kinase signaling.</title>
        <authorList>
            <person name="Clarke M."/>
            <person name="Lohan A.J."/>
            <person name="Liu B."/>
            <person name="Lagkouvardos I."/>
            <person name="Roy S."/>
            <person name="Zafar N."/>
            <person name="Bertelli C."/>
            <person name="Schilde C."/>
            <person name="Kianianmomeni A."/>
            <person name="Burglin T.R."/>
            <person name="Frech C."/>
            <person name="Turcotte B."/>
            <person name="Kopec K.O."/>
            <person name="Synnott J.M."/>
            <person name="Choo C."/>
            <person name="Paponov I."/>
            <person name="Finkler A."/>
            <person name="Soon Heng Tan C."/>
            <person name="Hutchins A.P."/>
            <person name="Weinmeier T."/>
            <person name="Rattei T."/>
            <person name="Chu J.S."/>
            <person name="Gimenez G."/>
            <person name="Irimia M."/>
            <person name="Rigden D.J."/>
            <person name="Fitzpatrick D.A."/>
            <person name="Lorenzo-Morales J."/>
            <person name="Bateman A."/>
            <person name="Chiu C.H."/>
            <person name="Tang P."/>
            <person name="Hegemann P."/>
            <person name="Fromm H."/>
            <person name="Raoult D."/>
            <person name="Greub G."/>
            <person name="Miranda-Saavedra D."/>
            <person name="Chen N."/>
            <person name="Nash P."/>
            <person name="Ginger M.L."/>
            <person name="Horn M."/>
            <person name="Schaap P."/>
            <person name="Caler L."/>
            <person name="Loftus B."/>
        </authorList>
    </citation>
    <scope>NUCLEOTIDE SEQUENCE [LARGE SCALE GENOMIC DNA]</scope>
    <source>
        <strain evidence="3 4">Neff</strain>
    </source>
</reference>
<sequence>MDADNSKPPEADGPPEEENRSADAEGDPSRIANDRTGGGNLAGDPENENENEKHDGDGDGDGEGMAAIEELHEAGSGGADVVVDGREWQSKSSSPNVQRRRLVREARHGTSEFFEYMRHGYEKSQAAAAATPSDAETKTERDGDHRAKGLPSPTSPSSLSTPALLPSRRRTTLSSSSSSSSSPSSSACSSPSPPSSPVVGARSLSPPGLRREKRAAKSAKTTKKGGGNASPGPTLRKSAGDEASSDATAAVPTLKRSQSSMGNSSSDGTINTTDDNRNDDNVGGGGGERKRGSKGRKPRAKEESDAAAACVQLHVRSDEIEVPKQRAAAGFKLTLDGIWRNHQAGGGGDAGALTPTQESFYNHLRQGAMTRSVSAEPCQGSESARAALTTPSSSTSSSTTSTSSTTTGTTENDDDRRAKARGQLRASSPGPGGREARAQSHPIAASTPGSAESSCTNHTESILSLSLADYLRDDHHSGGESDASTQQLQQLHQEKPSKRDRDRDSEGSPGGSLRGSARKLITTTGGKFYGKLRSKGSFIAPRRKECDAAAAAAATGPTVTQDDQSISPRRGRPADAFMSTMSLRSPSAAAASFARSPAVSVPSFALPRGKRGLSVGDRHDGFGSGDEVTTPWPPKSVDEIVYGHLGRHQQPRGLGGGASPAVNVVTVAHEERVEAESQSLSGSGRRRHRTLLHVSSPSSPTLGPRNSSNGSAVEATGSAGDLALSSYADECADEGDAGSRRKRDALRGLVKKGIKPLGKTASLVGSRIKSSRSPIRMNNCAQSSDALLESRGGGMAVCDSNDLITCGRGGLYDDVVLFGGDDAGGGCVDGLDTSVPLVADDRGVGSMDDDALAAATSDSEVSSVLLGSSFSPVPSPPSHFMSTPASPIGPLRRSEPGASDTSSSSSPPFHSAFHLSSLSPPGYSEFSLHTAQGSLPVPIPLTALISQSSPPSSPSGSPPQQHYHHQLQPSAGGSSSPPVPRAKNEKRLSRGYSPLSFWRKGGSTAAFHTSSDRIMDARGTTGDSSGFGGGGGSAGGAVCDSAVGSSRQSSADDADADNDDLQTEYQLSQQALRIEVVETEEQRKQHQELLAKLEEMQWRLLSGEGGFERQSRRTKLHKIHSCFRASELVTWILCDLGLQSRTEAAAVARDLMKENMLHHAKFQITEFIDGQSFYRLQWDSRVAEACLNMRKIWAFPPRNHQVVVKQLNEMLNAMLRNNRSESDDEYDFPAILRSKAFYDFTLATAELQRLWGDMYSLNDLQHGLLRSARHRRWKGQTKANRALDTPTKWVGALSKRDCRIHFVLFSGNMSCGWVRKQQGAVEVPFIDFAQPDPQLNDAMQTAIIEQTSFNYSRKEIHLPKVFKWYQSDFGQTEGEVLAFVAKFFPEGSAEQNIISNYLTRGKFCTKYKSFNWSSVGLSLAGN</sequence>
<dbReference type="InterPro" id="IPR000591">
    <property type="entry name" value="DEP_dom"/>
</dbReference>
<feature type="region of interest" description="Disordered" evidence="1">
    <location>
        <begin position="692"/>
        <end position="715"/>
    </location>
</feature>
<dbReference type="Gene3D" id="1.10.10.10">
    <property type="entry name" value="Winged helix-like DNA-binding domain superfamily/Winged helix DNA-binding domain"/>
    <property type="match status" value="1"/>
</dbReference>
<feature type="region of interest" description="Disordered" evidence="1">
    <location>
        <begin position="1009"/>
        <end position="1058"/>
    </location>
</feature>
<feature type="region of interest" description="Disordered" evidence="1">
    <location>
        <begin position="371"/>
        <end position="457"/>
    </location>
</feature>
<feature type="compositionally biased region" description="Polar residues" evidence="1">
    <location>
        <begin position="693"/>
        <end position="711"/>
    </location>
</feature>
<feature type="compositionally biased region" description="Low complexity" evidence="1">
    <location>
        <begin position="898"/>
        <end position="913"/>
    </location>
</feature>
<proteinExistence type="predicted"/>
<protein>
    <submittedName>
        <fullName evidence="3">Domain found in dishevelled, egl-10, and pleckstrin domain containing protein</fullName>
    </submittedName>
</protein>
<dbReference type="Proteomes" id="UP000011083">
    <property type="component" value="Unassembled WGS sequence"/>
</dbReference>
<evidence type="ECO:0000259" key="2">
    <source>
        <dbReference type="PROSITE" id="PS50186"/>
    </source>
</evidence>
<dbReference type="STRING" id="1257118.L8GNL3"/>
<dbReference type="SUPFAM" id="SSF46785">
    <property type="entry name" value="Winged helix' DNA-binding domain"/>
    <property type="match status" value="1"/>
</dbReference>
<dbReference type="EMBL" id="KB008051">
    <property type="protein sequence ID" value="ELR14567.1"/>
    <property type="molecule type" value="Genomic_DNA"/>
</dbReference>
<feature type="region of interest" description="Disordered" evidence="1">
    <location>
        <begin position="551"/>
        <end position="572"/>
    </location>
</feature>
<feature type="compositionally biased region" description="Basic residues" evidence="1">
    <location>
        <begin position="211"/>
        <end position="223"/>
    </location>
</feature>
<feature type="compositionally biased region" description="Low complexity" evidence="1">
    <location>
        <begin position="150"/>
        <end position="190"/>
    </location>
</feature>
<dbReference type="SMART" id="SM00049">
    <property type="entry name" value="DEP"/>
    <property type="match status" value="1"/>
</dbReference>
<feature type="compositionally biased region" description="Polar residues" evidence="1">
    <location>
        <begin position="557"/>
        <end position="567"/>
    </location>
</feature>
<dbReference type="InterPro" id="IPR036388">
    <property type="entry name" value="WH-like_DNA-bd_sf"/>
</dbReference>
<feature type="compositionally biased region" description="Low complexity" evidence="1">
    <location>
        <begin position="389"/>
        <end position="410"/>
    </location>
</feature>
<evidence type="ECO:0000256" key="1">
    <source>
        <dbReference type="SAM" id="MobiDB-lite"/>
    </source>
</evidence>
<feature type="region of interest" description="Disordered" evidence="1">
    <location>
        <begin position="1"/>
        <end position="105"/>
    </location>
</feature>
<name>L8GNL3_ACACF</name>
<feature type="compositionally biased region" description="Basic and acidic residues" evidence="1">
    <location>
        <begin position="492"/>
        <end position="506"/>
    </location>
</feature>
<dbReference type="Pfam" id="PF00610">
    <property type="entry name" value="DEP"/>
    <property type="match status" value="1"/>
</dbReference>
<feature type="compositionally biased region" description="Basic and acidic residues" evidence="1">
    <location>
        <begin position="1"/>
        <end position="10"/>
    </location>
</feature>
<feature type="compositionally biased region" description="Low complexity" evidence="1">
    <location>
        <begin position="1036"/>
        <end position="1046"/>
    </location>
</feature>
<dbReference type="VEuPathDB" id="AmoebaDB:ACA1_077980"/>
<dbReference type="GO" id="GO:0035556">
    <property type="term" value="P:intracellular signal transduction"/>
    <property type="evidence" value="ECO:0007669"/>
    <property type="project" value="InterPro"/>
</dbReference>
<feature type="region of interest" description="Disordered" evidence="1">
    <location>
        <begin position="871"/>
        <end position="913"/>
    </location>
</feature>
<dbReference type="PANTHER" id="PTHR46361">
    <property type="entry name" value="ELECTRON CARRIER/ PROTEIN DISULFIDE OXIDOREDUCTASE"/>
    <property type="match status" value="1"/>
</dbReference>
<feature type="compositionally biased region" description="Gly residues" evidence="1">
    <location>
        <begin position="1025"/>
        <end position="1035"/>
    </location>
</feature>
<feature type="region of interest" description="Disordered" evidence="1">
    <location>
        <begin position="615"/>
        <end position="635"/>
    </location>
</feature>
<dbReference type="InterPro" id="IPR036390">
    <property type="entry name" value="WH_DNA-bd_sf"/>
</dbReference>
<accession>L8GNL3</accession>
<dbReference type="OMA" id="PCVPCRV"/>
<feature type="region of interest" description="Disordered" evidence="1">
    <location>
        <begin position="943"/>
        <end position="995"/>
    </location>
</feature>
<feature type="compositionally biased region" description="Basic and acidic residues" evidence="1">
    <location>
        <begin position="135"/>
        <end position="147"/>
    </location>
</feature>
<gene>
    <name evidence="3" type="ORF">ACA1_077980</name>
</gene>
<feature type="compositionally biased region" description="Polar residues" evidence="1">
    <location>
        <begin position="447"/>
        <end position="457"/>
    </location>
</feature>
<feature type="region of interest" description="Disordered" evidence="1">
    <location>
        <begin position="473"/>
        <end position="519"/>
    </location>
</feature>
<dbReference type="InterPro" id="IPR006869">
    <property type="entry name" value="DUF547"/>
</dbReference>
<dbReference type="PANTHER" id="PTHR46361:SF3">
    <property type="entry name" value="ELECTRON CARRIER_ PROTEIN DISULFIDE OXIDOREDUCTASE"/>
    <property type="match status" value="1"/>
</dbReference>
<organism evidence="3 4">
    <name type="scientific">Acanthamoeba castellanii (strain ATCC 30010 / Neff)</name>
    <dbReference type="NCBI Taxonomy" id="1257118"/>
    <lineage>
        <taxon>Eukaryota</taxon>
        <taxon>Amoebozoa</taxon>
        <taxon>Discosea</taxon>
        <taxon>Longamoebia</taxon>
        <taxon>Centramoebida</taxon>
        <taxon>Acanthamoebidae</taxon>
        <taxon>Acanthamoeba</taxon>
    </lineage>
</organism>
<dbReference type="GeneID" id="14915159"/>
<feature type="compositionally biased region" description="Low complexity" evidence="1">
    <location>
        <begin position="958"/>
        <end position="976"/>
    </location>
</feature>